<comment type="caution">
    <text evidence="2">The sequence shown here is derived from an EMBL/GenBank/DDBJ whole genome shotgun (WGS) entry which is preliminary data.</text>
</comment>
<proteinExistence type="predicted"/>
<feature type="transmembrane region" description="Helical" evidence="1">
    <location>
        <begin position="7"/>
        <end position="29"/>
    </location>
</feature>
<dbReference type="Proteomes" id="UP000055019">
    <property type="component" value="Unassembled WGS sequence"/>
</dbReference>
<organism evidence="2 3">
    <name type="scientific">Caballeronia arvi</name>
    <dbReference type="NCBI Taxonomy" id="1777135"/>
    <lineage>
        <taxon>Bacteria</taxon>
        <taxon>Pseudomonadati</taxon>
        <taxon>Pseudomonadota</taxon>
        <taxon>Betaproteobacteria</taxon>
        <taxon>Burkholderiales</taxon>
        <taxon>Burkholderiaceae</taxon>
        <taxon>Caballeronia</taxon>
    </lineage>
</organism>
<evidence type="ECO:0008006" key="4">
    <source>
        <dbReference type="Google" id="ProtNLM"/>
    </source>
</evidence>
<dbReference type="OrthoDB" id="8780142at2"/>
<dbReference type="PROSITE" id="PS51257">
    <property type="entry name" value="PROKAR_LIPOPROTEIN"/>
    <property type="match status" value="1"/>
</dbReference>
<evidence type="ECO:0000313" key="2">
    <source>
        <dbReference type="EMBL" id="SAL43274.1"/>
    </source>
</evidence>
<dbReference type="EMBL" id="FCOM02000005">
    <property type="protein sequence ID" value="SAL43274.1"/>
    <property type="molecule type" value="Genomic_DNA"/>
</dbReference>
<evidence type="ECO:0000313" key="3">
    <source>
        <dbReference type="Proteomes" id="UP000055019"/>
    </source>
</evidence>
<evidence type="ECO:0000256" key="1">
    <source>
        <dbReference type="SAM" id="Phobius"/>
    </source>
</evidence>
<gene>
    <name evidence="2" type="ORF">AWB74_01798</name>
</gene>
<keyword evidence="1" id="KW-0812">Transmembrane</keyword>
<protein>
    <recommendedName>
        <fullName evidence="4">Lipoprotein</fullName>
    </recommendedName>
</protein>
<reference evidence="2" key="1">
    <citation type="submission" date="2016-01" db="EMBL/GenBank/DDBJ databases">
        <authorList>
            <person name="Peeters C."/>
        </authorList>
    </citation>
    <scope>NUCLEOTIDE SEQUENCE [LARGE SCALE GENOMIC DNA]</scope>
    <source>
        <strain evidence="2">LMG 29317</strain>
    </source>
</reference>
<keyword evidence="1" id="KW-0472">Membrane</keyword>
<keyword evidence="1" id="KW-1133">Transmembrane helix</keyword>
<sequence>MTRRGPLLALTVIAACTLLIFYSTVGYYFSYIDHEAHVVYFFKKGVTFRREFVNPFANEGDALPVSKLPSDARRELSDYCEFAYGITRNDDEALEGCRARIIQEVQ</sequence>
<dbReference type="RefSeq" id="WP_061146407.1">
    <property type="nucleotide sequence ID" value="NZ_FCOM02000005.1"/>
</dbReference>
<keyword evidence="3" id="KW-1185">Reference proteome</keyword>
<dbReference type="AlphaFoldDB" id="A0A158HG00"/>
<name>A0A158HG00_9BURK</name>
<accession>A0A158HG00</accession>